<feature type="domain" description="CASTOR/POLLUX/SYM8 ion channel conserved" evidence="9">
    <location>
        <begin position="273"/>
        <end position="365"/>
    </location>
</feature>
<keyword evidence="4 8" id="KW-1133">Transmembrane helix</keyword>
<evidence type="ECO:0000256" key="4">
    <source>
        <dbReference type="ARBA" id="ARBA00022989"/>
    </source>
</evidence>
<evidence type="ECO:0000259" key="9">
    <source>
        <dbReference type="Pfam" id="PF06241"/>
    </source>
</evidence>
<dbReference type="Pfam" id="PF06241">
    <property type="entry name" value="Castor_Poll_mid"/>
    <property type="match status" value="1"/>
</dbReference>
<evidence type="ECO:0000256" key="7">
    <source>
        <dbReference type="ARBA" id="ARBA00023303"/>
    </source>
</evidence>
<dbReference type="AlphaFoldDB" id="A0A317NC08"/>
<protein>
    <submittedName>
        <fullName evidence="10">Castor and Pollux protein voltage-gated ion channel component</fullName>
    </submittedName>
</protein>
<keyword evidence="2" id="KW-0813">Transport</keyword>
<dbReference type="InterPro" id="IPR044849">
    <property type="entry name" value="CASTOR/POLLUX/SYM8-like"/>
</dbReference>
<evidence type="ECO:0000313" key="10">
    <source>
        <dbReference type="EMBL" id="PWV72307.1"/>
    </source>
</evidence>
<evidence type="ECO:0000256" key="5">
    <source>
        <dbReference type="ARBA" id="ARBA00023065"/>
    </source>
</evidence>
<keyword evidence="11" id="KW-1185">Reference proteome</keyword>
<keyword evidence="7" id="KW-0407">Ion channel</keyword>
<name>A0A317NC08_9NOCA</name>
<evidence type="ECO:0000256" key="2">
    <source>
        <dbReference type="ARBA" id="ARBA00022448"/>
    </source>
</evidence>
<gene>
    <name evidence="10" type="ORF">DFR69_109224</name>
</gene>
<organism evidence="10 11">
    <name type="scientific">Nocardia neocaledoniensis</name>
    <dbReference type="NCBI Taxonomy" id="236511"/>
    <lineage>
        <taxon>Bacteria</taxon>
        <taxon>Bacillati</taxon>
        <taxon>Actinomycetota</taxon>
        <taxon>Actinomycetes</taxon>
        <taxon>Mycobacteriales</taxon>
        <taxon>Nocardiaceae</taxon>
        <taxon>Nocardia</taxon>
    </lineage>
</organism>
<proteinExistence type="predicted"/>
<evidence type="ECO:0000256" key="3">
    <source>
        <dbReference type="ARBA" id="ARBA00022692"/>
    </source>
</evidence>
<dbReference type="SUPFAM" id="SSF51735">
    <property type="entry name" value="NAD(P)-binding Rossmann-fold domains"/>
    <property type="match status" value="1"/>
</dbReference>
<evidence type="ECO:0000256" key="8">
    <source>
        <dbReference type="SAM" id="Phobius"/>
    </source>
</evidence>
<dbReference type="PANTHER" id="PTHR31563">
    <property type="entry name" value="ION CHANNEL POLLUX-RELATED"/>
    <property type="match status" value="1"/>
</dbReference>
<dbReference type="Proteomes" id="UP000246410">
    <property type="component" value="Unassembled WGS sequence"/>
</dbReference>
<keyword evidence="3 8" id="KW-0812">Transmembrane</keyword>
<evidence type="ECO:0000313" key="11">
    <source>
        <dbReference type="Proteomes" id="UP000246410"/>
    </source>
</evidence>
<reference evidence="10 11" key="1">
    <citation type="submission" date="2018-05" db="EMBL/GenBank/DDBJ databases">
        <title>Genomic Encyclopedia of Type Strains, Phase IV (KMG-IV): sequencing the most valuable type-strain genomes for metagenomic binning, comparative biology and taxonomic classification.</title>
        <authorList>
            <person name="Goeker M."/>
        </authorList>
    </citation>
    <scope>NUCLEOTIDE SEQUENCE [LARGE SCALE GENOMIC DNA]</scope>
    <source>
        <strain evidence="10 11">DSM 44717</strain>
    </source>
</reference>
<comment type="subcellular location">
    <subcellularLocation>
        <location evidence="1">Endomembrane system</location>
        <topology evidence="1">Multi-pass membrane protein</topology>
    </subcellularLocation>
</comment>
<dbReference type="Gene3D" id="3.40.50.720">
    <property type="entry name" value="NAD(P)-binding Rossmann-like Domain"/>
    <property type="match status" value="2"/>
</dbReference>
<dbReference type="InterPro" id="IPR036291">
    <property type="entry name" value="NAD(P)-bd_dom_sf"/>
</dbReference>
<dbReference type="EMBL" id="QGTL01000009">
    <property type="protein sequence ID" value="PWV72307.1"/>
    <property type="molecule type" value="Genomic_DNA"/>
</dbReference>
<dbReference type="PANTHER" id="PTHR31563:SF10">
    <property type="entry name" value="ION CHANNEL POLLUX-RELATED"/>
    <property type="match status" value="1"/>
</dbReference>
<evidence type="ECO:0000256" key="6">
    <source>
        <dbReference type="ARBA" id="ARBA00023136"/>
    </source>
</evidence>
<dbReference type="GO" id="GO:0012505">
    <property type="term" value="C:endomembrane system"/>
    <property type="evidence" value="ECO:0007669"/>
    <property type="project" value="UniProtKB-SubCell"/>
</dbReference>
<keyword evidence="6 8" id="KW-0472">Membrane</keyword>
<keyword evidence="5" id="KW-0406">Ion transport</keyword>
<sequence>MARIRVRDRARFWFDRTMDRGTPALIGWLGLASALLIAVITGLATLVAPTDVEGVKGGWVGVAWMSLLRTLDPGTMGGDDATVFSVPFLLLMLAVTLGGVFIVSSLIGVLVTGLEQRITQLRKGRAPLIASGHTVVLGWSDQVFTVVAELVGANKGARRSSVVILADRDKVDMEDQIRTRVPETGRTKVICRSGSPLKRTDLDLVSLDTATSIIVLPPPGEDADVDVIKVLLLLNNRTWPSRRPHVVAAVHQSQNLAAARLAADGDTVVIDAEDITVRIVVQSHRQSGLSTVCTDLLDFAGNGIYLKPEPALVGATYGETLDRYDDGCPIGLRRRDGTVSVNPPMSTLVETGDQIILIAEGASSARLLTEPVPVDTAAMAAVADSPPTIEPDRTLLIGWNPRGPRILSLLDEYVPPGSVLDIAAASPPPQEVTAEPRSHLRVGYQFCEPTNRRSLEALDPGSYQHVIVLTDDKLDQDHADDRTLVTLLHLRDIEVHIGDPYSIVTEMNDDTNREIAQVTKADDFIVSTKLISLLLTQLAENRHLQAIFTDLFDPSGSEIYLKPAPEYVSIGAKVNFATIVGAARLRGEAAIGYRLHHLKDQPPAYGVTLNPPKDSTVTFSALDSVIVVAED</sequence>
<dbReference type="RefSeq" id="WP_110039816.1">
    <property type="nucleotide sequence ID" value="NZ_QGTL01000009.1"/>
</dbReference>
<comment type="caution">
    <text evidence="10">The sequence shown here is derived from an EMBL/GenBank/DDBJ whole genome shotgun (WGS) entry which is preliminary data.</text>
</comment>
<dbReference type="GO" id="GO:0034220">
    <property type="term" value="P:monoatomic ion transmembrane transport"/>
    <property type="evidence" value="ECO:0007669"/>
    <property type="project" value="UniProtKB-KW"/>
</dbReference>
<feature type="transmembrane region" description="Helical" evidence="8">
    <location>
        <begin position="21"/>
        <end position="48"/>
    </location>
</feature>
<evidence type="ECO:0000256" key="1">
    <source>
        <dbReference type="ARBA" id="ARBA00004127"/>
    </source>
</evidence>
<dbReference type="InterPro" id="IPR010420">
    <property type="entry name" value="CASTOR/POLLUX/SYM8_dom"/>
</dbReference>
<accession>A0A317NC08</accession>
<feature type="transmembrane region" description="Helical" evidence="8">
    <location>
        <begin position="88"/>
        <end position="114"/>
    </location>
</feature>